<accession>A0A1I4ARU4</accession>
<protein>
    <submittedName>
        <fullName evidence="1">Uncharacterized protein</fullName>
    </submittedName>
</protein>
<organism evidence="1 2">
    <name type="scientific">Geodermatophilus ruber</name>
    <dbReference type="NCBI Taxonomy" id="504800"/>
    <lineage>
        <taxon>Bacteria</taxon>
        <taxon>Bacillati</taxon>
        <taxon>Actinomycetota</taxon>
        <taxon>Actinomycetes</taxon>
        <taxon>Geodermatophilales</taxon>
        <taxon>Geodermatophilaceae</taxon>
        <taxon>Geodermatophilus</taxon>
    </lineage>
</organism>
<sequence length="105" mass="10785">MATYAHVPAAAQLRAAISILGSAAADRHWGNGDVVRVRPGGLQLGDTPEPVDAATVYQAARGLVGALLDDLVQATGRDLDDVVAPWLLSLQLDEAVADVETDGAA</sequence>
<evidence type="ECO:0000313" key="2">
    <source>
        <dbReference type="Proteomes" id="UP000199152"/>
    </source>
</evidence>
<evidence type="ECO:0000313" key="1">
    <source>
        <dbReference type="EMBL" id="SFK58439.1"/>
    </source>
</evidence>
<dbReference type="EMBL" id="FOSW01000002">
    <property type="protein sequence ID" value="SFK58439.1"/>
    <property type="molecule type" value="Genomic_DNA"/>
</dbReference>
<keyword evidence="2" id="KW-1185">Reference proteome</keyword>
<dbReference type="OrthoDB" id="5197056at2"/>
<name>A0A1I4ARU4_9ACTN</name>
<dbReference type="Proteomes" id="UP000199152">
    <property type="component" value="Unassembled WGS sequence"/>
</dbReference>
<proteinExistence type="predicted"/>
<reference evidence="1 2" key="1">
    <citation type="submission" date="2016-10" db="EMBL/GenBank/DDBJ databases">
        <authorList>
            <person name="de Groot N.N."/>
        </authorList>
    </citation>
    <scope>NUCLEOTIDE SEQUENCE [LARGE SCALE GENOMIC DNA]</scope>
    <source>
        <strain evidence="1 2">DSM 45317</strain>
    </source>
</reference>
<dbReference type="STRING" id="504800.SAMN04488085_102337"/>
<dbReference type="RefSeq" id="WP_091321609.1">
    <property type="nucleotide sequence ID" value="NZ_FOSW01000002.1"/>
</dbReference>
<dbReference type="InParanoid" id="A0A1I4ARU4"/>
<gene>
    <name evidence="1" type="ORF">SAMN04488085_102337</name>
</gene>
<dbReference type="AlphaFoldDB" id="A0A1I4ARU4"/>